<dbReference type="RefSeq" id="WP_099310357.1">
    <property type="nucleotide sequence ID" value="NZ_CP032101.1"/>
</dbReference>
<evidence type="ECO:0000313" key="10">
    <source>
        <dbReference type="Proteomes" id="UP000224740"/>
    </source>
</evidence>
<keyword evidence="2" id="KW-0229">DNA integration</keyword>
<sequence length="312" mass="37220">MLLTKLIINFEFHCKYEKNLSEKTLNAYSIDLNQFIEYKNFKYLKILEIDKHLIKEYIGNLYAFNLKAKTIKRKIAVIKAFFNYLDYEDIIDINPFNKLKIAIKEPIRLPKTIELRDVKKLLSYLYKIKINFKEKQSYAYKALVRDIVIIELLFSTGVRVSELSNILDQDIDINIGIIKIKGKGDKERIIQVCDFEVKKLLKEYYKLFYEDINKIHFFLVNRLGNKISEQSIRLMINKYEKTVFTSKHLTPHMFRHSFATLLLEEGVDIRYIQNMLGHSSISTTEIYTKVNLKHQRKILKSKHPRKNFEFLK</sequence>
<keyword evidence="10" id="KW-1185">Reference proteome</keyword>
<dbReference type="Pfam" id="PF02899">
    <property type="entry name" value="Phage_int_SAM_1"/>
    <property type="match status" value="1"/>
</dbReference>
<dbReference type="InterPro" id="IPR010998">
    <property type="entry name" value="Integrase_recombinase_N"/>
</dbReference>
<reference evidence="10" key="1">
    <citation type="submission" date="2017-09" db="EMBL/GenBank/DDBJ databases">
        <title>Arcobacter canalis sp. nov., a new species isolated from a water canal contaminated with urban sewage.</title>
        <authorList>
            <person name="Perez-Cataluna A."/>
            <person name="Salas-Masso N."/>
            <person name="Figueras M.J."/>
        </authorList>
    </citation>
    <scope>NUCLEOTIDE SEQUENCE [LARGE SCALE GENOMIC DNA]</scope>
    <source>
        <strain evidence="10">CECT 7727</strain>
    </source>
</reference>
<reference evidence="9" key="2">
    <citation type="submission" date="2017-09" db="EMBL/GenBank/DDBJ databases">
        <authorList>
            <person name="Perez-Cataluna A."/>
            <person name="Figueras M.J."/>
            <person name="Salas-Masso N."/>
        </authorList>
    </citation>
    <scope>NUCLEOTIDE SEQUENCE</scope>
    <source>
        <strain evidence="9">CECT 7727</strain>
    </source>
</reference>
<dbReference type="EMBL" id="NXAO01000014">
    <property type="protein sequence ID" value="PHO16137.1"/>
    <property type="molecule type" value="Genomic_DNA"/>
</dbReference>
<dbReference type="Gene3D" id="1.10.150.130">
    <property type="match status" value="1"/>
</dbReference>
<dbReference type="InterPro" id="IPR002104">
    <property type="entry name" value="Integrase_catalytic"/>
</dbReference>
<dbReference type="InterPro" id="IPR004107">
    <property type="entry name" value="Integrase_SAM-like_N"/>
</dbReference>
<evidence type="ECO:0000259" key="7">
    <source>
        <dbReference type="PROSITE" id="PS51900"/>
    </source>
</evidence>
<dbReference type="PANTHER" id="PTHR30349">
    <property type="entry name" value="PHAGE INTEGRASE-RELATED"/>
    <property type="match status" value="1"/>
</dbReference>
<evidence type="ECO:0000256" key="4">
    <source>
        <dbReference type="ARBA" id="ARBA00023172"/>
    </source>
</evidence>
<dbReference type="Gene3D" id="1.10.443.10">
    <property type="entry name" value="Intergrase catalytic core"/>
    <property type="match status" value="1"/>
</dbReference>
<comment type="similarity">
    <text evidence="1">Belongs to the 'phage' integrase family.</text>
</comment>
<dbReference type="EMBL" id="CP032101">
    <property type="protein sequence ID" value="AXX87853.1"/>
    <property type="molecule type" value="Genomic_DNA"/>
</dbReference>
<dbReference type="PROSITE" id="PS51898">
    <property type="entry name" value="TYR_RECOMBINASE"/>
    <property type="match status" value="1"/>
</dbReference>
<evidence type="ECO:0000259" key="6">
    <source>
        <dbReference type="PROSITE" id="PS51898"/>
    </source>
</evidence>
<dbReference type="GO" id="GO:0003677">
    <property type="term" value="F:DNA binding"/>
    <property type="evidence" value="ECO:0007669"/>
    <property type="project" value="UniProtKB-UniRule"/>
</dbReference>
<dbReference type="KEGG" id="amar:AMRN_2139"/>
<proteinExistence type="inferred from homology"/>
<dbReference type="PROSITE" id="PS51900">
    <property type="entry name" value="CB"/>
    <property type="match status" value="1"/>
</dbReference>
<evidence type="ECO:0000256" key="5">
    <source>
        <dbReference type="PROSITE-ProRule" id="PRU01248"/>
    </source>
</evidence>
<dbReference type="Proteomes" id="UP000264693">
    <property type="component" value="Chromosome"/>
</dbReference>
<dbReference type="GO" id="GO:0015074">
    <property type="term" value="P:DNA integration"/>
    <property type="evidence" value="ECO:0007669"/>
    <property type="project" value="UniProtKB-KW"/>
</dbReference>
<evidence type="ECO:0000256" key="2">
    <source>
        <dbReference type="ARBA" id="ARBA00022908"/>
    </source>
</evidence>
<dbReference type="SUPFAM" id="SSF56349">
    <property type="entry name" value="DNA breaking-rejoining enzymes"/>
    <property type="match status" value="1"/>
</dbReference>
<keyword evidence="4" id="KW-0233">DNA recombination</keyword>
<evidence type="ECO:0000313" key="9">
    <source>
        <dbReference type="EMBL" id="PHO16137.1"/>
    </source>
</evidence>
<gene>
    <name evidence="8" type="ORF">AMRN_2139</name>
    <name evidence="9" type="ORF">CPH92_03275</name>
</gene>
<accession>A0A347TMM5</accession>
<protein>
    <submittedName>
        <fullName evidence="8 9">Integrase</fullName>
    </submittedName>
</protein>
<evidence type="ECO:0000256" key="1">
    <source>
        <dbReference type="ARBA" id="ARBA00008857"/>
    </source>
</evidence>
<evidence type="ECO:0000313" key="8">
    <source>
        <dbReference type="EMBL" id="AXX87853.1"/>
    </source>
</evidence>
<name>A0A347TMM5_9BACT</name>
<evidence type="ECO:0000256" key="3">
    <source>
        <dbReference type="ARBA" id="ARBA00023125"/>
    </source>
</evidence>
<feature type="domain" description="Core-binding (CB)" evidence="7">
    <location>
        <begin position="1"/>
        <end position="86"/>
    </location>
</feature>
<organism evidence="8 11">
    <name type="scientific">Malaciobacter marinus</name>
    <dbReference type="NCBI Taxonomy" id="505249"/>
    <lineage>
        <taxon>Bacteria</taxon>
        <taxon>Pseudomonadati</taxon>
        <taxon>Campylobacterota</taxon>
        <taxon>Epsilonproteobacteria</taxon>
        <taxon>Campylobacterales</taxon>
        <taxon>Arcobacteraceae</taxon>
        <taxon>Malaciobacter</taxon>
    </lineage>
</organism>
<dbReference type="GO" id="GO:0006310">
    <property type="term" value="P:DNA recombination"/>
    <property type="evidence" value="ECO:0007669"/>
    <property type="project" value="UniProtKB-KW"/>
</dbReference>
<dbReference type="InterPro" id="IPR044068">
    <property type="entry name" value="CB"/>
</dbReference>
<dbReference type="InterPro" id="IPR011010">
    <property type="entry name" value="DNA_brk_join_enz"/>
</dbReference>
<dbReference type="InterPro" id="IPR013762">
    <property type="entry name" value="Integrase-like_cat_sf"/>
</dbReference>
<evidence type="ECO:0000313" key="11">
    <source>
        <dbReference type="Proteomes" id="UP000264693"/>
    </source>
</evidence>
<reference evidence="8 11" key="3">
    <citation type="submission" date="2018-08" db="EMBL/GenBank/DDBJ databases">
        <title>Complete genome of the Arcobacter marinus type strain JCM 15502.</title>
        <authorList>
            <person name="Miller W.G."/>
            <person name="Yee E."/>
            <person name="Huynh S."/>
            <person name="Parker C.T."/>
        </authorList>
    </citation>
    <scope>NUCLEOTIDE SEQUENCE [LARGE SCALE GENOMIC DNA]</scope>
    <source>
        <strain evidence="8 11">JCM 15502</strain>
    </source>
</reference>
<dbReference type="Proteomes" id="UP000224740">
    <property type="component" value="Unassembled WGS sequence"/>
</dbReference>
<dbReference type="PANTHER" id="PTHR30349:SF41">
    <property type="entry name" value="INTEGRASE_RECOMBINASE PROTEIN MJ0367-RELATED"/>
    <property type="match status" value="1"/>
</dbReference>
<dbReference type="Pfam" id="PF00589">
    <property type="entry name" value="Phage_integrase"/>
    <property type="match status" value="1"/>
</dbReference>
<dbReference type="AlphaFoldDB" id="A0A347TMM5"/>
<dbReference type="InterPro" id="IPR050090">
    <property type="entry name" value="Tyrosine_recombinase_XerCD"/>
</dbReference>
<feature type="domain" description="Tyr recombinase" evidence="6">
    <location>
        <begin position="108"/>
        <end position="300"/>
    </location>
</feature>
<keyword evidence="3 5" id="KW-0238">DNA-binding</keyword>